<organism evidence="2 3">
    <name type="scientific">Rasamsonia emersonii (strain ATCC 16479 / CBS 393.64 / IMI 116815)</name>
    <dbReference type="NCBI Taxonomy" id="1408163"/>
    <lineage>
        <taxon>Eukaryota</taxon>
        <taxon>Fungi</taxon>
        <taxon>Dikarya</taxon>
        <taxon>Ascomycota</taxon>
        <taxon>Pezizomycotina</taxon>
        <taxon>Eurotiomycetes</taxon>
        <taxon>Eurotiomycetidae</taxon>
        <taxon>Eurotiales</taxon>
        <taxon>Trichocomaceae</taxon>
        <taxon>Rasamsonia</taxon>
    </lineage>
</organism>
<accession>A0A0F4YNP4</accession>
<feature type="region of interest" description="Disordered" evidence="1">
    <location>
        <begin position="1"/>
        <end position="31"/>
    </location>
</feature>
<dbReference type="AlphaFoldDB" id="A0A0F4YNP4"/>
<reference evidence="2 3" key="1">
    <citation type="submission" date="2015-04" db="EMBL/GenBank/DDBJ databases">
        <authorList>
            <person name="Heijne W.H."/>
            <person name="Fedorova N.D."/>
            <person name="Nierman W.C."/>
            <person name="Vollebregt A.W."/>
            <person name="Zhao Z."/>
            <person name="Wu L."/>
            <person name="Kumar M."/>
            <person name="Stam H."/>
            <person name="van den Berg M.A."/>
            <person name="Pel H.J."/>
        </authorList>
    </citation>
    <scope>NUCLEOTIDE SEQUENCE [LARGE SCALE GENOMIC DNA]</scope>
    <source>
        <strain evidence="2 3">CBS 393.64</strain>
    </source>
</reference>
<feature type="compositionally biased region" description="Basic and acidic residues" evidence="1">
    <location>
        <begin position="123"/>
        <end position="137"/>
    </location>
</feature>
<proteinExistence type="predicted"/>
<feature type="region of interest" description="Disordered" evidence="1">
    <location>
        <begin position="83"/>
        <end position="144"/>
    </location>
</feature>
<sequence length="566" mass="63135">MAGKSDEELHRRLEDQAWPHRQNHVDPTPDHTIQTNQIGGLNLEKGANHSAAKPSIVGARLPCSKTSCLGLDRCNNGRLDKEHTFQRARGQHGTKRRNHPPGNALYHRSSTPSDHGSIVHVPLPDESRDTDRDHGPGWHDNGSGRFQSDQLDHFGVSAGLRWYWRRWELFSLFGHVPGVGASGEVCQVHEFGIGGVFAVAALGTHLRRCHQSIVNVEMGLFIEHTTWSTCWTGDHPRAPEPVSLSCNTQCPQRILPAPIYRRDRAARGLSGHWTASRRYAFPRGLPGRSQSRVRMAVCLCDHPACYIWDCLDLVPGLGTTSHPAFRYSGASVSMEVCPEQDLDGDATQLHFPRRDLVRHHLPTPAALSDRQRSVSVAGRNPIYSFHPRCARWICDSTHYRQGPQTAAGLSRSRGVDHPGHWLLTAVDPTRVSRHLRLAVRISNHRRLWLRDQHLASNPHDTVRGGGPRQSCRHGSRRSIPCHGRRHLPGNRDICVQRHYSKRAEGFSVPGSDRCGASIDRSHLHIPSHGAGHDARGVFTGLQSSVQNPHWVRGRADSIIVSDVEEE</sequence>
<gene>
    <name evidence="2" type="ORF">T310_6792</name>
</gene>
<protein>
    <submittedName>
        <fullName evidence="2">Uncharacterized protein</fullName>
    </submittedName>
</protein>
<dbReference type="EMBL" id="LASV01000365">
    <property type="protein sequence ID" value="KKA19253.1"/>
    <property type="molecule type" value="Genomic_DNA"/>
</dbReference>
<dbReference type="Proteomes" id="UP000053958">
    <property type="component" value="Unassembled WGS sequence"/>
</dbReference>
<feature type="region of interest" description="Disordered" evidence="1">
    <location>
        <begin position="458"/>
        <end position="478"/>
    </location>
</feature>
<evidence type="ECO:0000313" key="2">
    <source>
        <dbReference type="EMBL" id="KKA19253.1"/>
    </source>
</evidence>
<evidence type="ECO:0000256" key="1">
    <source>
        <dbReference type="SAM" id="MobiDB-lite"/>
    </source>
</evidence>
<keyword evidence="3" id="KW-1185">Reference proteome</keyword>
<dbReference type="GeneID" id="25319077"/>
<name>A0A0F4YNP4_RASE3</name>
<feature type="compositionally biased region" description="Basic and acidic residues" evidence="1">
    <location>
        <begin position="1"/>
        <end position="29"/>
    </location>
</feature>
<feature type="compositionally biased region" description="Basic residues" evidence="1">
    <location>
        <begin position="89"/>
        <end position="99"/>
    </location>
</feature>
<dbReference type="RefSeq" id="XP_013325865.1">
    <property type="nucleotide sequence ID" value="XM_013470411.1"/>
</dbReference>
<comment type="caution">
    <text evidence="2">The sequence shown here is derived from an EMBL/GenBank/DDBJ whole genome shotgun (WGS) entry which is preliminary data.</text>
</comment>
<evidence type="ECO:0000313" key="3">
    <source>
        <dbReference type="Proteomes" id="UP000053958"/>
    </source>
</evidence>